<evidence type="ECO:0000313" key="3">
    <source>
        <dbReference type="EnsemblFungi" id="MAPG_06726T0"/>
    </source>
</evidence>
<dbReference type="GO" id="GO:0003700">
    <property type="term" value="F:DNA-binding transcription factor activity"/>
    <property type="evidence" value="ECO:0007669"/>
    <property type="project" value="InterPro"/>
</dbReference>
<evidence type="ECO:0000256" key="1">
    <source>
        <dbReference type="SAM" id="MobiDB-lite"/>
    </source>
</evidence>
<dbReference type="Gene3D" id="1.20.5.170">
    <property type="match status" value="1"/>
</dbReference>
<reference evidence="4" key="1">
    <citation type="submission" date="2010-05" db="EMBL/GenBank/DDBJ databases">
        <title>The genome sequence of Magnaporthe poae strain ATCC 64411.</title>
        <authorList>
            <person name="Ma L.-J."/>
            <person name="Dead R."/>
            <person name="Young S."/>
            <person name="Zeng Q."/>
            <person name="Koehrsen M."/>
            <person name="Alvarado L."/>
            <person name="Berlin A."/>
            <person name="Chapman S.B."/>
            <person name="Chen Z."/>
            <person name="Freedman E."/>
            <person name="Gellesch M."/>
            <person name="Goldberg J."/>
            <person name="Griggs A."/>
            <person name="Gujja S."/>
            <person name="Heilman E.R."/>
            <person name="Heiman D."/>
            <person name="Hepburn T."/>
            <person name="Howarth C."/>
            <person name="Jen D."/>
            <person name="Larson L."/>
            <person name="Mehta T."/>
            <person name="Neiman D."/>
            <person name="Pearson M."/>
            <person name="Roberts A."/>
            <person name="Saif S."/>
            <person name="Shea T."/>
            <person name="Shenoy N."/>
            <person name="Sisk P."/>
            <person name="Stolte C."/>
            <person name="Sykes S."/>
            <person name="Walk T."/>
            <person name="White J."/>
            <person name="Yandava C."/>
            <person name="Haas B."/>
            <person name="Nusbaum C."/>
            <person name="Birren B."/>
        </authorList>
    </citation>
    <scope>NUCLEOTIDE SEQUENCE [LARGE SCALE GENOMIC DNA]</scope>
    <source>
        <strain evidence="4">ATCC 64411 / 73-15</strain>
    </source>
</reference>
<dbReference type="OrthoDB" id="10643989at2759"/>
<dbReference type="EMBL" id="ADBL01001626">
    <property type="status" value="NOT_ANNOTATED_CDS"/>
    <property type="molecule type" value="Genomic_DNA"/>
</dbReference>
<reference evidence="3" key="5">
    <citation type="submission" date="2015-06" db="UniProtKB">
        <authorList>
            <consortium name="EnsemblFungi"/>
        </authorList>
    </citation>
    <scope>IDENTIFICATION</scope>
    <source>
        <strain evidence="3">ATCC 64411</strain>
    </source>
</reference>
<feature type="compositionally biased region" description="Basic and acidic residues" evidence="1">
    <location>
        <begin position="10"/>
        <end position="19"/>
    </location>
</feature>
<evidence type="ECO:0000313" key="2">
    <source>
        <dbReference type="EMBL" id="KLU87733.1"/>
    </source>
</evidence>
<dbReference type="CDD" id="cd14688">
    <property type="entry name" value="bZIP_YAP"/>
    <property type="match status" value="1"/>
</dbReference>
<dbReference type="EnsemblFungi" id="MAPG_06726T0">
    <property type="protein sequence ID" value="MAPG_06726T0"/>
    <property type="gene ID" value="MAPG_06726"/>
</dbReference>
<keyword evidence="4" id="KW-1185">Reference proteome</keyword>
<proteinExistence type="predicted"/>
<dbReference type="VEuPathDB" id="FungiDB:MAPG_06726"/>
<dbReference type="EMBL" id="GL876970">
    <property type="protein sequence ID" value="KLU87733.1"/>
    <property type="molecule type" value="Genomic_DNA"/>
</dbReference>
<feature type="region of interest" description="Disordered" evidence="1">
    <location>
        <begin position="1"/>
        <end position="53"/>
    </location>
</feature>
<organism evidence="3 4">
    <name type="scientific">Magnaporthiopsis poae (strain ATCC 64411 / 73-15)</name>
    <name type="common">Kentucky bluegrass fungus</name>
    <name type="synonym">Magnaporthe poae</name>
    <dbReference type="NCBI Taxonomy" id="644358"/>
    <lineage>
        <taxon>Eukaryota</taxon>
        <taxon>Fungi</taxon>
        <taxon>Dikarya</taxon>
        <taxon>Ascomycota</taxon>
        <taxon>Pezizomycotina</taxon>
        <taxon>Sordariomycetes</taxon>
        <taxon>Sordariomycetidae</taxon>
        <taxon>Magnaporthales</taxon>
        <taxon>Magnaporthaceae</taxon>
        <taxon>Magnaporthiopsis</taxon>
    </lineage>
</organism>
<dbReference type="InterPro" id="IPR046347">
    <property type="entry name" value="bZIP_sf"/>
</dbReference>
<dbReference type="STRING" id="644358.A0A0C4E2T6"/>
<reference evidence="2" key="2">
    <citation type="submission" date="2010-05" db="EMBL/GenBank/DDBJ databases">
        <title>The Genome Sequence of Magnaporthe poae strain ATCC 64411.</title>
        <authorList>
            <consortium name="The Broad Institute Genome Sequencing Platform"/>
            <consortium name="Broad Institute Genome Sequencing Center for Infectious Disease"/>
            <person name="Ma L.-J."/>
            <person name="Dead R."/>
            <person name="Young S."/>
            <person name="Zeng Q."/>
            <person name="Koehrsen M."/>
            <person name="Alvarado L."/>
            <person name="Berlin A."/>
            <person name="Chapman S.B."/>
            <person name="Chen Z."/>
            <person name="Freedman E."/>
            <person name="Gellesch M."/>
            <person name="Goldberg J."/>
            <person name="Griggs A."/>
            <person name="Gujja S."/>
            <person name="Heilman E.R."/>
            <person name="Heiman D."/>
            <person name="Hepburn T."/>
            <person name="Howarth C."/>
            <person name="Jen D."/>
            <person name="Larson L."/>
            <person name="Mehta T."/>
            <person name="Neiman D."/>
            <person name="Pearson M."/>
            <person name="Roberts A."/>
            <person name="Saif S."/>
            <person name="Shea T."/>
            <person name="Shenoy N."/>
            <person name="Sisk P."/>
            <person name="Stolte C."/>
            <person name="Sykes S."/>
            <person name="Walk T."/>
            <person name="White J."/>
            <person name="Yandava C."/>
            <person name="Haas B."/>
            <person name="Nusbaum C."/>
            <person name="Birren B."/>
        </authorList>
    </citation>
    <scope>NUCLEOTIDE SEQUENCE</scope>
    <source>
        <strain evidence="2">ATCC 64411</strain>
    </source>
</reference>
<dbReference type="AlphaFoldDB" id="A0A0C4E2T6"/>
<reference evidence="3" key="4">
    <citation type="journal article" date="2015" name="G3 (Bethesda)">
        <title>Genome sequences of three phytopathogenic species of the Magnaporthaceae family of fungi.</title>
        <authorList>
            <person name="Okagaki L.H."/>
            <person name="Nunes C.C."/>
            <person name="Sailsbery J."/>
            <person name="Clay B."/>
            <person name="Brown D."/>
            <person name="John T."/>
            <person name="Oh Y."/>
            <person name="Young N."/>
            <person name="Fitzgerald M."/>
            <person name="Haas B.J."/>
            <person name="Zeng Q."/>
            <person name="Young S."/>
            <person name="Adiconis X."/>
            <person name="Fan L."/>
            <person name="Levin J.Z."/>
            <person name="Mitchell T.K."/>
            <person name="Okubara P.A."/>
            <person name="Farman M.L."/>
            <person name="Kohn L.M."/>
            <person name="Birren B."/>
            <person name="Ma L.-J."/>
            <person name="Dean R.A."/>
        </authorList>
    </citation>
    <scope>NUCLEOTIDE SEQUENCE</scope>
    <source>
        <strain evidence="3">ATCC 64411 / 73-15</strain>
    </source>
</reference>
<gene>
    <name evidence="2" type="ORF">MAPG_06726</name>
</gene>
<evidence type="ECO:0008006" key="5">
    <source>
        <dbReference type="Google" id="ProtNLM"/>
    </source>
</evidence>
<protein>
    <recommendedName>
        <fullName evidence="5">BZIP domain-containing protein</fullName>
    </recommendedName>
</protein>
<dbReference type="eggNOG" id="ENOG502SPRN">
    <property type="taxonomic scope" value="Eukaryota"/>
</dbReference>
<evidence type="ECO:0000313" key="4">
    <source>
        <dbReference type="Proteomes" id="UP000011715"/>
    </source>
</evidence>
<feature type="region of interest" description="Disordered" evidence="1">
    <location>
        <begin position="215"/>
        <end position="251"/>
    </location>
</feature>
<sequence length="266" mass="27904">MSQAPGQHAGDNDNAEKRPSFKAFWKQCKDAATTGRGLRFKPGRRGSAKAVDAEAVASAAAGAGATANVVGPADDVTTTVQSPSAAAEDPAALEARRKAQARRAQVRRAQVQHRKRKADYTKQLETEIADYRNLIADVGVECALLKGENDAARALLAAAAVCVLPPQQSQPVSYFDDIDIDDLMVSLVTDQAMGAQTWQVSQVPHPTAVAAAAAVSTPVPPPTSSPVDEQQGPDSDGEVNPDLPEDIRLSPAQTQQAINLILAVSP</sequence>
<name>A0A0C4E2T6_MAGP6</name>
<accession>A0A0C4E2T6</accession>
<dbReference type="SUPFAM" id="SSF57959">
    <property type="entry name" value="Leucine zipper domain"/>
    <property type="match status" value="1"/>
</dbReference>
<dbReference type="Proteomes" id="UP000011715">
    <property type="component" value="Unassembled WGS sequence"/>
</dbReference>
<feature type="compositionally biased region" description="Basic residues" evidence="1">
    <location>
        <begin position="38"/>
        <end position="47"/>
    </location>
</feature>
<reference evidence="2" key="3">
    <citation type="submission" date="2011-03" db="EMBL/GenBank/DDBJ databases">
        <title>Annotation of Magnaporthe poae ATCC 64411.</title>
        <authorList>
            <person name="Ma L.-J."/>
            <person name="Dead R."/>
            <person name="Young S.K."/>
            <person name="Zeng Q."/>
            <person name="Gargeya S."/>
            <person name="Fitzgerald M."/>
            <person name="Haas B."/>
            <person name="Abouelleil A."/>
            <person name="Alvarado L."/>
            <person name="Arachchi H.M."/>
            <person name="Berlin A."/>
            <person name="Brown A."/>
            <person name="Chapman S.B."/>
            <person name="Chen Z."/>
            <person name="Dunbar C."/>
            <person name="Freedman E."/>
            <person name="Gearin G."/>
            <person name="Gellesch M."/>
            <person name="Goldberg J."/>
            <person name="Griggs A."/>
            <person name="Gujja S."/>
            <person name="Heiman D."/>
            <person name="Howarth C."/>
            <person name="Larson L."/>
            <person name="Lui A."/>
            <person name="MacDonald P.J.P."/>
            <person name="Mehta T."/>
            <person name="Montmayeur A."/>
            <person name="Murphy C."/>
            <person name="Neiman D."/>
            <person name="Pearson M."/>
            <person name="Priest M."/>
            <person name="Roberts A."/>
            <person name="Saif S."/>
            <person name="Shea T."/>
            <person name="Shenoy N."/>
            <person name="Sisk P."/>
            <person name="Stolte C."/>
            <person name="Sykes S."/>
            <person name="Yandava C."/>
            <person name="Wortman J."/>
            <person name="Nusbaum C."/>
            <person name="Birren B."/>
        </authorList>
    </citation>
    <scope>NUCLEOTIDE SEQUENCE</scope>
    <source>
        <strain evidence="2">ATCC 64411</strain>
    </source>
</reference>